<dbReference type="HOGENOM" id="CLU_644990_0_0_2"/>
<dbReference type="STRING" id="679926.Mpet_2005"/>
<organism evidence="1 2">
    <name type="scientific">Methanolacinia petrolearia (strain DSM 11571 / OCM 486 / SEBR 4847)</name>
    <name type="common">Methanoplanus petrolearius</name>
    <dbReference type="NCBI Taxonomy" id="679926"/>
    <lineage>
        <taxon>Archaea</taxon>
        <taxon>Methanobacteriati</taxon>
        <taxon>Methanobacteriota</taxon>
        <taxon>Stenosarchaea group</taxon>
        <taxon>Methanomicrobia</taxon>
        <taxon>Methanomicrobiales</taxon>
        <taxon>Methanomicrobiaceae</taxon>
        <taxon>Methanolacinia</taxon>
    </lineage>
</organism>
<dbReference type="AlphaFoldDB" id="E1RJE9"/>
<dbReference type="eggNOG" id="arCOG03906">
    <property type="taxonomic scope" value="Archaea"/>
</dbReference>
<proteinExistence type="predicted"/>
<dbReference type="RefSeq" id="WP_013329932.1">
    <property type="nucleotide sequence ID" value="NC_014507.1"/>
</dbReference>
<protein>
    <submittedName>
        <fullName evidence="1">Uncharacterized protein</fullName>
    </submittedName>
</protein>
<sequence precursor="true">MNKSLIGIKCLLVLFLLIFMGGIVQVSADDKIIVKEIPDEFSQNDSMRIFVETTYPAGSIICYNFTLVTSYPHRGRLSGHGGQWSRTRLSEGQSTLSKKISLKEHIPGDWKLAIWEEDHKDQEYVKMIHIFPDTSIYGVIQSSGNPDICRGTSVSNPKLRLDNEEDGVNLAKGQALNLIGEAPADSEIGVWIYSDTVTDDFPVYKKISADCNGNVDGEILSVFDSYTLPPGEYFVYAVPEDSGLTEETEAPAGYSDFEDELDATKGVNYQKFDFNAEDPWISLCSDEEIMAVAGTVLTFEGETNLKDQTLLEVLINPTAVDQDNFGNLIKRGIRVEDNGPVNKWNYTIDTSGLGAGEYLISVESTQGLGNVSCLFNVFDGNYSVEDPGEGRVSVTSYVVDKNTKDLKAISGSPVTKIIPSAMRWS</sequence>
<dbReference type="GeneID" id="9744484"/>
<dbReference type="OrthoDB" id="372607at2157"/>
<dbReference type="EMBL" id="CP002117">
    <property type="protein sequence ID" value="ADN36755.1"/>
    <property type="molecule type" value="Genomic_DNA"/>
</dbReference>
<keyword evidence="2" id="KW-1185">Reference proteome</keyword>
<name>E1RJE9_METP4</name>
<gene>
    <name evidence="1" type="ordered locus">Mpet_2005</name>
</gene>
<evidence type="ECO:0000313" key="1">
    <source>
        <dbReference type="EMBL" id="ADN36755.1"/>
    </source>
</evidence>
<dbReference type="KEGG" id="mpi:Mpet_2005"/>
<accession>E1RJE9</accession>
<dbReference type="Proteomes" id="UP000006565">
    <property type="component" value="Chromosome"/>
</dbReference>
<evidence type="ECO:0000313" key="2">
    <source>
        <dbReference type="Proteomes" id="UP000006565"/>
    </source>
</evidence>
<reference evidence="1 2" key="1">
    <citation type="journal article" date="2010" name="Stand. Genomic Sci.">
        <title>Complete genome sequence of Methanoplanus petrolearius type strain (SEBR 4847).</title>
        <authorList>
            <person name="Brambilla E."/>
            <person name="Djao O.D."/>
            <person name="Daligault H."/>
            <person name="Lapidus A."/>
            <person name="Lucas S."/>
            <person name="Hammon N."/>
            <person name="Nolan M."/>
            <person name="Tice H."/>
            <person name="Cheng J.F."/>
            <person name="Han C."/>
            <person name="Tapia R."/>
            <person name="Goodwin L."/>
            <person name="Pitluck S."/>
            <person name="Liolios K."/>
            <person name="Ivanova N."/>
            <person name="Mavromatis K."/>
            <person name="Mikhailova N."/>
            <person name="Pati A."/>
            <person name="Chen A."/>
            <person name="Palaniappan K."/>
            <person name="Land M."/>
            <person name="Hauser L."/>
            <person name="Chang Y.J."/>
            <person name="Jeffries C.D."/>
            <person name="Rohde M."/>
            <person name="Spring S."/>
            <person name="Sikorski J."/>
            <person name="Goker M."/>
            <person name="Woyke T."/>
            <person name="Bristow J."/>
            <person name="Eisen J.A."/>
            <person name="Markowitz V."/>
            <person name="Hugenholtz P."/>
            <person name="Kyrpides N.C."/>
            <person name="Klenk H.P."/>
        </authorList>
    </citation>
    <scope>NUCLEOTIDE SEQUENCE [LARGE SCALE GENOMIC DNA]</scope>
    <source>
        <strain evidence="2">DSM 11571 / OCM 486 / SEBR 4847</strain>
    </source>
</reference>